<feature type="compositionally biased region" description="Polar residues" evidence="7">
    <location>
        <begin position="1018"/>
        <end position="1032"/>
    </location>
</feature>
<accession>A0ABP0D5N9</accession>
<dbReference type="InterPro" id="IPR034605">
    <property type="entry name" value="PGC-1"/>
</dbReference>
<dbReference type="InterPro" id="IPR015943">
    <property type="entry name" value="WD40/YVTN_repeat-like_dom_sf"/>
</dbReference>
<feature type="region of interest" description="Disordered" evidence="7">
    <location>
        <begin position="1148"/>
        <end position="1279"/>
    </location>
</feature>
<gene>
    <name evidence="9" type="ORF">SEPCBS119000_000019</name>
</gene>
<evidence type="ECO:0000256" key="7">
    <source>
        <dbReference type="SAM" id="MobiDB-lite"/>
    </source>
</evidence>
<feature type="region of interest" description="Disordered" evidence="7">
    <location>
        <begin position="508"/>
        <end position="547"/>
    </location>
</feature>
<evidence type="ECO:0000313" key="9">
    <source>
        <dbReference type="EMBL" id="CAK7262555.1"/>
    </source>
</evidence>
<comment type="caution">
    <text evidence="9">The sequence shown here is derived from an EMBL/GenBank/DDBJ whole genome shotgun (WGS) entry which is preliminary data.</text>
</comment>
<evidence type="ECO:0000256" key="6">
    <source>
        <dbReference type="ARBA" id="ARBA00023242"/>
    </source>
</evidence>
<comment type="subcellular location">
    <subcellularLocation>
        <location evidence="1">Nucleus</location>
    </subcellularLocation>
</comment>
<feature type="compositionally biased region" description="Low complexity" evidence="7">
    <location>
        <begin position="1190"/>
        <end position="1205"/>
    </location>
</feature>
<protein>
    <recommendedName>
        <fullName evidence="8">Gem-associated protein 5 TPR domain-containing protein</fullName>
    </recommendedName>
</protein>
<dbReference type="EMBL" id="CAWUON010000001">
    <property type="protein sequence ID" value="CAK7262555.1"/>
    <property type="molecule type" value="Genomic_DNA"/>
</dbReference>
<dbReference type="SUPFAM" id="SSF50978">
    <property type="entry name" value="WD40 repeat-like"/>
    <property type="match status" value="1"/>
</dbReference>
<feature type="compositionally biased region" description="Low complexity" evidence="7">
    <location>
        <begin position="509"/>
        <end position="524"/>
    </location>
</feature>
<dbReference type="Pfam" id="PF23774">
    <property type="entry name" value="TPR_GEMI5"/>
    <property type="match status" value="1"/>
</dbReference>
<feature type="region of interest" description="Disordered" evidence="7">
    <location>
        <begin position="1044"/>
        <end position="1119"/>
    </location>
</feature>
<keyword evidence="6" id="KW-0539">Nucleus</keyword>
<evidence type="ECO:0000256" key="2">
    <source>
        <dbReference type="ARBA" id="ARBA00022553"/>
    </source>
</evidence>
<evidence type="ECO:0000256" key="1">
    <source>
        <dbReference type="ARBA" id="ARBA00004123"/>
    </source>
</evidence>
<feature type="compositionally biased region" description="Polar residues" evidence="7">
    <location>
        <begin position="440"/>
        <end position="449"/>
    </location>
</feature>
<feature type="compositionally biased region" description="Polar residues" evidence="7">
    <location>
        <begin position="457"/>
        <end position="469"/>
    </location>
</feature>
<feature type="region of interest" description="Disordered" evidence="7">
    <location>
        <begin position="1312"/>
        <end position="1334"/>
    </location>
</feature>
<feature type="compositionally biased region" description="Basic and acidic residues" evidence="7">
    <location>
        <begin position="1230"/>
        <end position="1267"/>
    </location>
</feature>
<proteinExistence type="predicted"/>
<evidence type="ECO:0000313" key="10">
    <source>
        <dbReference type="Proteomes" id="UP001642502"/>
    </source>
</evidence>
<keyword evidence="4" id="KW-0805">Transcription regulation</keyword>
<feature type="region of interest" description="Disordered" evidence="7">
    <location>
        <begin position="440"/>
        <end position="472"/>
    </location>
</feature>
<reference evidence="9 10" key="1">
    <citation type="submission" date="2024-01" db="EMBL/GenBank/DDBJ databases">
        <authorList>
            <person name="Allen C."/>
            <person name="Tagirdzhanova G."/>
        </authorList>
    </citation>
    <scope>NUCLEOTIDE SEQUENCE [LARGE SCALE GENOMIC DNA]</scope>
    <source>
        <strain evidence="9 10">CBS 119000</strain>
    </source>
</reference>
<feature type="compositionally biased region" description="Low complexity" evidence="7">
    <location>
        <begin position="1104"/>
        <end position="1119"/>
    </location>
</feature>
<organism evidence="9 10">
    <name type="scientific">Sporothrix epigloea</name>
    <dbReference type="NCBI Taxonomy" id="1892477"/>
    <lineage>
        <taxon>Eukaryota</taxon>
        <taxon>Fungi</taxon>
        <taxon>Dikarya</taxon>
        <taxon>Ascomycota</taxon>
        <taxon>Pezizomycotina</taxon>
        <taxon>Sordariomycetes</taxon>
        <taxon>Sordariomycetidae</taxon>
        <taxon>Ophiostomatales</taxon>
        <taxon>Ophiostomataceae</taxon>
        <taxon>Sporothrix</taxon>
    </lineage>
</organism>
<dbReference type="InterPro" id="IPR056421">
    <property type="entry name" value="TPR_GEMI5"/>
</dbReference>
<dbReference type="PANTHER" id="PTHR15528">
    <property type="entry name" value="PEROXISOME PROLIFERATOR ACTIVATED RECEPTOR GAMMA COACTIVATOR 1 PGC-1 -RELATED"/>
    <property type="match status" value="1"/>
</dbReference>
<dbReference type="Gene3D" id="2.130.10.10">
    <property type="entry name" value="YVTN repeat-like/Quinoprotein amine dehydrogenase"/>
    <property type="match status" value="1"/>
</dbReference>
<evidence type="ECO:0000256" key="3">
    <source>
        <dbReference type="ARBA" id="ARBA00022884"/>
    </source>
</evidence>
<feature type="region of interest" description="Disordered" evidence="7">
    <location>
        <begin position="900"/>
        <end position="1032"/>
    </location>
</feature>
<dbReference type="InterPro" id="IPR036322">
    <property type="entry name" value="WD40_repeat_dom_sf"/>
</dbReference>
<feature type="domain" description="Gem-associated protein 5 TPR" evidence="8">
    <location>
        <begin position="589"/>
        <end position="742"/>
    </location>
</feature>
<sequence length="1609" mass="173517">MPPTTGATAQHFWPCAATGDMFLYAQRNVIVCCRHDTLAVERQVAEHGDDIRLLAVDNVSERHAGRLVFSYDAGQNAIVWDVLTGTEVARFASFSNLTAVAWMQNGAIALGRDDWTESGKHLANIQKKAALMIITGNDAGTIILFDPETLEHVSYGTGNQSAITSLAPAGDLCTFAVGYHTGSVLICSLQPAFTVLHELTTSCGPSPIIGLAWHASSARQRSNMLAVQADNGDLCVWSVAKAQNKAESAKVVRRLNRSDERFPGPNWMSWSKNGRIIQFSKGETLSWDVRTKHVTFDSIPTHEHVRGLAVYGPGACLFTVGANNTVQQFDLNAPAVMVANVQHPANLFPPTPPISVEERDRKAAAVAASKLAAFSGFETSANGSIAETSESEAFTHLDGSLSESDEDYQSPISRFISAGQSTASARSNLSQTVGATSVAASHRSGSSCLSGAGGISHSRNAASVRSQSARTEHTLMSIDSSQRSQQPQAQQQYWQMRDQERPFVLASRTATGTTTGTSTSSATTSHRDPRSHRPRNKTGQASNEASVPDLFKFTRSRLSDVPYQMPPPARSSGRLTNDDLRRQMLYTIFGWTQDIGDLVRDEMNRYPVGSANRILLAKWLGDIHPDIITTSSESMTSSDWMLLALSGIGSHASQYKLGRAYMQRLLESGDIHAAATIMIGMGDCNDAIEIYVSHHKYMEALIVAALFLPSVWERQSSLINKWGEWAIQNGCRELAIRCAACAGMESTEPWTSPSAAQITFPSIQLALPGLDSPPLSPPSPNQRRLPRNLANAPALRLITSFGDATSNIRAQVFHENGGATPLAAGVTPIAASANPLGLAADNDAPTAFLRPSQNSVFNTPITARPDGRDFGYRVVPRIGDDPQVTSAIINHHRAFEAGVNMSGEPSNFTETPQRKLQLPVAESYPIETYRRQKEPPSPPSPVSLALPPDGRKSRNGPPNRLQELQLVPIKPGTVSSRILPHQNSLSAQRYRWPTRRRGPASVSSSVTAFSSATHDTHSTSQEEAGDASDTSEALNEYISSLEEMNAKAGRSSSTQCHPEPNKFARHRRPSATTQSVRSHSPGPSSRVRDRAPSYSRTTVEDRPCSSSPAPRSPKNLSSSLSSTAMRFAMGKPVAELGTTSVTPVPVSVQSSVQNSAGPRPSSRTSSRSRAATNPEDRSLTLDMVRGRNVSRTTYSSRSPSTPLPLFKNTAEQQDSDEADNDAWTALYAPDKPRSQDHSSLHGRSLSHDRPTAWHDTDNAPKAAEKLGDGPWTAMDVPNSATPARLHRNETQTGPPPAPSVERNPLMQHLAGEQLDRRQTQSAKASRGDLRELEGLAERAQRKAAAAQELEDRRMSLVRHALAPSIVHPQSLLSGQMQALAHKSEKGEPSWGVLTKPAAVTVVSTSSNRTRNDSTSGAPSSVLAAAAPKALRLASEIGANIEALEATESRPLPRLGEPPASKPFVPSDSGDSLAFLPQTIYRPPPTRHALVPRSMSAPPQKLRYHKESVSQDIILPVKEARDPLALPTTAIRRPSLEDTIPPEESSVHLPPRLKELAHLAVPVPPPPPPANLLSGCCTEKPPVVYGGHTSGIIEVMMDDGGGEIFHDISV</sequence>
<keyword evidence="3" id="KW-0694">RNA-binding</keyword>
<evidence type="ECO:0000256" key="4">
    <source>
        <dbReference type="ARBA" id="ARBA00023015"/>
    </source>
</evidence>
<evidence type="ECO:0000259" key="8">
    <source>
        <dbReference type="Pfam" id="PF23774"/>
    </source>
</evidence>
<keyword evidence="5" id="KW-0804">Transcription</keyword>
<feature type="compositionally biased region" description="Basic and acidic residues" evidence="7">
    <location>
        <begin position="1325"/>
        <end position="1334"/>
    </location>
</feature>
<dbReference type="PANTHER" id="PTHR15528:SF11">
    <property type="entry name" value="FI18188P1"/>
    <property type="match status" value="1"/>
</dbReference>
<feature type="compositionally biased region" description="Low complexity" evidence="7">
    <location>
        <begin position="1000"/>
        <end position="1013"/>
    </location>
</feature>
<feature type="compositionally biased region" description="Low complexity" evidence="7">
    <location>
        <begin position="1148"/>
        <end position="1172"/>
    </location>
</feature>
<evidence type="ECO:0000256" key="5">
    <source>
        <dbReference type="ARBA" id="ARBA00023163"/>
    </source>
</evidence>
<dbReference type="Proteomes" id="UP001642502">
    <property type="component" value="Unassembled WGS sequence"/>
</dbReference>
<keyword evidence="10" id="KW-1185">Reference proteome</keyword>
<keyword evidence="2" id="KW-0597">Phosphoprotein</keyword>
<name>A0ABP0D5N9_9PEZI</name>
<feature type="compositionally biased region" description="Polar residues" evidence="7">
    <location>
        <begin position="1070"/>
        <end position="1083"/>
    </location>
</feature>
<feature type="compositionally biased region" description="Polar residues" evidence="7">
    <location>
        <begin position="973"/>
        <end position="987"/>
    </location>
</feature>